<proteinExistence type="inferred from homology"/>
<dbReference type="InterPro" id="IPR010095">
    <property type="entry name" value="Cas12f1-like_TNB"/>
</dbReference>
<dbReference type="NCBIfam" id="NF040570">
    <property type="entry name" value="guided_TnpB"/>
    <property type="match status" value="1"/>
</dbReference>
<dbReference type="Pfam" id="PF07282">
    <property type="entry name" value="Cas12f1-like_TNB"/>
    <property type="match status" value="1"/>
</dbReference>
<dbReference type="InterPro" id="IPR001959">
    <property type="entry name" value="Transposase"/>
</dbReference>
<keyword evidence="4" id="KW-0233">DNA recombination</keyword>
<evidence type="ECO:0000256" key="2">
    <source>
        <dbReference type="ARBA" id="ARBA00022578"/>
    </source>
</evidence>
<feature type="domain" description="Cas12f1-like TNB" evidence="6">
    <location>
        <begin position="303"/>
        <end position="374"/>
    </location>
</feature>
<name>A0AAV3XIH9_9CYAN</name>
<accession>A0AAV3XIH9</accession>
<dbReference type="GO" id="GO:0006310">
    <property type="term" value="P:DNA recombination"/>
    <property type="evidence" value="ECO:0007669"/>
    <property type="project" value="UniProtKB-KW"/>
</dbReference>
<keyword evidence="3" id="KW-0238">DNA-binding</keyword>
<sequence>MQLVEKHIISRHHWLYQQLDNLCFLSKNMFNYANYLIRQKFINSGEYLDYYQVQKLCQGTPDYAALPAKVSQQTLLRLDESWKSFFAATKAYNEQKEKFFARPQLPSYKHKNLGRNVVTYTSQAISSTMLKKGIIHLSKTEIFIQTKVKKVNQVRLVPKTYQIVVEVVYEARESSGENQDYEAIAGIDIGLNNLATITSNQKGFRPILVNGRIIKSINAYYNKKRKFRQSRLRGEKKTSRKIQQLTHKRNCKIDNYLHNASRFIINHLVANRIGTLVIGKNDGWKQEINLGKRNNQNFVSIPHARLIEMLTYKAQLVGIKVIVTEESYTSKCSVLDAEPIGKHEQYKGRRIKRGLFRAGDGTLINADVNGSANIIRKVFPNAFTEGIQGVVVRPVRVTPYKMVGEGNWNKCLSNL</sequence>
<evidence type="ECO:0000256" key="4">
    <source>
        <dbReference type="ARBA" id="ARBA00023172"/>
    </source>
</evidence>
<dbReference type="Pfam" id="PF01385">
    <property type="entry name" value="OrfB_IS605"/>
    <property type="match status" value="1"/>
</dbReference>
<comment type="caution">
    <text evidence="7">The sequence shown here is derived from an EMBL/GenBank/DDBJ whole genome shotgun (WGS) entry which is preliminary data.</text>
</comment>
<evidence type="ECO:0000259" key="5">
    <source>
        <dbReference type="Pfam" id="PF01385"/>
    </source>
</evidence>
<dbReference type="NCBIfam" id="TIGR01766">
    <property type="entry name" value="IS200/IS605 family accessory protein TnpB-like domain"/>
    <property type="match status" value="1"/>
</dbReference>
<gene>
    <name evidence="7" type="ORF">MiSe_70580</name>
</gene>
<dbReference type="RefSeq" id="WP_226589486.1">
    <property type="nucleotide sequence ID" value="NZ_BLAY01000155.1"/>
</dbReference>
<keyword evidence="2" id="KW-0815">Transposition</keyword>
<evidence type="ECO:0000259" key="6">
    <source>
        <dbReference type="Pfam" id="PF07282"/>
    </source>
</evidence>
<feature type="domain" description="Probable transposase IS891/IS1136/IS1341" evidence="5">
    <location>
        <begin position="176"/>
        <end position="281"/>
    </location>
</feature>
<evidence type="ECO:0000256" key="1">
    <source>
        <dbReference type="ARBA" id="ARBA00008761"/>
    </source>
</evidence>
<organism evidence="7 8">
    <name type="scientific">Microseira wollei NIES-4236</name>
    <dbReference type="NCBI Taxonomy" id="2530354"/>
    <lineage>
        <taxon>Bacteria</taxon>
        <taxon>Bacillati</taxon>
        <taxon>Cyanobacteriota</taxon>
        <taxon>Cyanophyceae</taxon>
        <taxon>Oscillatoriophycideae</taxon>
        <taxon>Aerosakkonematales</taxon>
        <taxon>Aerosakkonemataceae</taxon>
        <taxon>Microseira</taxon>
    </lineage>
</organism>
<evidence type="ECO:0000313" key="8">
    <source>
        <dbReference type="Proteomes" id="UP001050975"/>
    </source>
</evidence>
<evidence type="ECO:0008006" key="9">
    <source>
        <dbReference type="Google" id="ProtNLM"/>
    </source>
</evidence>
<dbReference type="GO" id="GO:0003677">
    <property type="term" value="F:DNA binding"/>
    <property type="evidence" value="ECO:0007669"/>
    <property type="project" value="UniProtKB-KW"/>
</dbReference>
<dbReference type="Proteomes" id="UP001050975">
    <property type="component" value="Unassembled WGS sequence"/>
</dbReference>
<protein>
    <recommendedName>
        <fullName evidence="9">Transposase</fullName>
    </recommendedName>
</protein>
<reference evidence="7" key="1">
    <citation type="submission" date="2019-10" db="EMBL/GenBank/DDBJ databases">
        <title>Draft genome sequece of Microseira wollei NIES-4236.</title>
        <authorList>
            <person name="Yamaguchi H."/>
            <person name="Suzuki S."/>
            <person name="Kawachi M."/>
        </authorList>
    </citation>
    <scope>NUCLEOTIDE SEQUENCE</scope>
    <source>
        <strain evidence="7">NIES-4236</strain>
    </source>
</reference>
<dbReference type="GO" id="GO:0032196">
    <property type="term" value="P:transposition"/>
    <property type="evidence" value="ECO:0007669"/>
    <property type="project" value="UniProtKB-KW"/>
</dbReference>
<dbReference type="AlphaFoldDB" id="A0AAV3XIH9"/>
<evidence type="ECO:0000256" key="3">
    <source>
        <dbReference type="ARBA" id="ARBA00023125"/>
    </source>
</evidence>
<keyword evidence="8" id="KW-1185">Reference proteome</keyword>
<comment type="similarity">
    <text evidence="1">In the C-terminal section; belongs to the transposase 35 family.</text>
</comment>
<evidence type="ECO:0000313" key="7">
    <source>
        <dbReference type="EMBL" id="GET42244.1"/>
    </source>
</evidence>
<dbReference type="EMBL" id="BLAY01000155">
    <property type="protein sequence ID" value="GET42244.1"/>
    <property type="molecule type" value="Genomic_DNA"/>
</dbReference>